<accession>A0A0G2FIH2</accession>
<evidence type="ECO:0000313" key="7">
    <source>
        <dbReference type="EMBL" id="KKY34232.1"/>
    </source>
</evidence>
<dbReference type="InterPro" id="IPR012132">
    <property type="entry name" value="GMC_OxRdtase"/>
</dbReference>
<dbReference type="PANTHER" id="PTHR11552:SF147">
    <property type="entry name" value="CHOLINE DEHYDROGENASE, MITOCHONDRIAL"/>
    <property type="match status" value="1"/>
</dbReference>
<dbReference type="EMBL" id="LCUC01000212">
    <property type="protein sequence ID" value="KKY34232.1"/>
    <property type="molecule type" value="Genomic_DNA"/>
</dbReference>
<evidence type="ECO:0000256" key="3">
    <source>
        <dbReference type="ARBA" id="ARBA00022630"/>
    </source>
</evidence>
<dbReference type="SUPFAM" id="SSF51905">
    <property type="entry name" value="FAD/NAD(P)-binding domain"/>
    <property type="match status" value="1"/>
</dbReference>
<sequence>MPKITEAPKLFDFNVVGGGTASCVVAGRLAENPNVNVIVVEAGIGNPEDVDAITTPARAFELRGSKYDWQCKTTMVDRPEYTGIEKPNTHGRVLGGSSCLNYYAWIPGSAATLDDWAEFGGEERTWNNVKEYLYKNGPLPISHADLIPELKSFRDALETAWVSPEGDRLTVIVDLLHPLSRSGVVTLRSADPVQDPSIHLDFLEDELDIIALR</sequence>
<dbReference type="PROSITE" id="PS00623">
    <property type="entry name" value="GMC_OXRED_1"/>
    <property type="match status" value="1"/>
</dbReference>
<evidence type="ECO:0000256" key="2">
    <source>
        <dbReference type="ARBA" id="ARBA00010790"/>
    </source>
</evidence>
<dbReference type="Gene3D" id="3.30.560.10">
    <property type="entry name" value="Glucose Oxidase, domain 3"/>
    <property type="match status" value="2"/>
</dbReference>
<dbReference type="Gene3D" id="3.50.50.60">
    <property type="entry name" value="FAD/NAD(P)-binding domain"/>
    <property type="match status" value="1"/>
</dbReference>
<dbReference type="PROSITE" id="PS51257">
    <property type="entry name" value="PROKAR_LIPOPROTEIN"/>
    <property type="match status" value="1"/>
</dbReference>
<dbReference type="GO" id="GO:0016614">
    <property type="term" value="F:oxidoreductase activity, acting on CH-OH group of donors"/>
    <property type="evidence" value="ECO:0007669"/>
    <property type="project" value="InterPro"/>
</dbReference>
<evidence type="ECO:0000313" key="8">
    <source>
        <dbReference type="Proteomes" id="UP000034680"/>
    </source>
</evidence>
<feature type="domain" description="Glucose-methanol-choline oxidoreductase N-terminal" evidence="6">
    <location>
        <begin position="91"/>
        <end position="114"/>
    </location>
</feature>
<evidence type="ECO:0000256" key="4">
    <source>
        <dbReference type="ARBA" id="ARBA00022827"/>
    </source>
</evidence>
<reference evidence="7 8" key="2">
    <citation type="submission" date="2015-05" db="EMBL/GenBank/DDBJ databases">
        <authorList>
            <person name="Morales-Cruz A."/>
            <person name="Amrine K.C."/>
            <person name="Cantu D."/>
        </authorList>
    </citation>
    <scope>NUCLEOTIDE SEQUENCE [LARGE SCALE GENOMIC DNA]</scope>
    <source>
        <strain evidence="7">DA912</strain>
    </source>
</reference>
<evidence type="ECO:0000256" key="1">
    <source>
        <dbReference type="ARBA" id="ARBA00001974"/>
    </source>
</evidence>
<organism evidence="7 8">
    <name type="scientific">Diaporthe ampelina</name>
    <dbReference type="NCBI Taxonomy" id="1214573"/>
    <lineage>
        <taxon>Eukaryota</taxon>
        <taxon>Fungi</taxon>
        <taxon>Dikarya</taxon>
        <taxon>Ascomycota</taxon>
        <taxon>Pezizomycotina</taxon>
        <taxon>Sordariomycetes</taxon>
        <taxon>Sordariomycetidae</taxon>
        <taxon>Diaporthales</taxon>
        <taxon>Diaporthaceae</taxon>
        <taxon>Diaporthe</taxon>
    </lineage>
</organism>
<dbReference type="InterPro" id="IPR000172">
    <property type="entry name" value="GMC_OxRdtase_N"/>
</dbReference>
<dbReference type="InterPro" id="IPR036188">
    <property type="entry name" value="FAD/NAD-bd_sf"/>
</dbReference>
<keyword evidence="8" id="KW-1185">Reference proteome</keyword>
<dbReference type="OrthoDB" id="269227at2759"/>
<reference evidence="7 8" key="1">
    <citation type="submission" date="2015-05" db="EMBL/GenBank/DDBJ databases">
        <title>Distinctive expansion of gene families associated with plant cell wall degradation and secondary metabolism in the genomes of grapevine trunk pathogens.</title>
        <authorList>
            <person name="Lawrence D.P."/>
            <person name="Travadon R."/>
            <person name="Rolshausen P.E."/>
            <person name="Baumgartner K."/>
        </authorList>
    </citation>
    <scope>NUCLEOTIDE SEQUENCE [LARGE SCALE GENOMIC DNA]</scope>
    <source>
        <strain evidence="7">DA912</strain>
    </source>
</reference>
<comment type="caution">
    <text evidence="7">The sequence shown here is derived from an EMBL/GenBank/DDBJ whole genome shotgun (WGS) entry which is preliminary data.</text>
</comment>
<protein>
    <submittedName>
        <fullName evidence="7">Putative glucose-methanol-choline oxidoreductase</fullName>
    </submittedName>
</protein>
<keyword evidence="4 5" id="KW-0274">FAD</keyword>
<comment type="similarity">
    <text evidence="2 5">Belongs to the GMC oxidoreductase family.</text>
</comment>
<proteinExistence type="inferred from homology"/>
<dbReference type="STRING" id="1214573.A0A0G2FIH2"/>
<dbReference type="Pfam" id="PF00732">
    <property type="entry name" value="GMC_oxred_N"/>
    <property type="match status" value="1"/>
</dbReference>
<gene>
    <name evidence="7" type="ORF">UCDDA912_g05790</name>
</gene>
<dbReference type="Proteomes" id="UP000034680">
    <property type="component" value="Unassembled WGS sequence"/>
</dbReference>
<dbReference type="AlphaFoldDB" id="A0A0G2FIH2"/>
<dbReference type="PANTHER" id="PTHR11552">
    <property type="entry name" value="GLUCOSE-METHANOL-CHOLINE GMC OXIDOREDUCTASE"/>
    <property type="match status" value="1"/>
</dbReference>
<evidence type="ECO:0000256" key="5">
    <source>
        <dbReference type="RuleBase" id="RU003968"/>
    </source>
</evidence>
<comment type="cofactor">
    <cofactor evidence="1">
        <name>FAD</name>
        <dbReference type="ChEBI" id="CHEBI:57692"/>
    </cofactor>
</comment>
<evidence type="ECO:0000259" key="6">
    <source>
        <dbReference type="PROSITE" id="PS00623"/>
    </source>
</evidence>
<dbReference type="GO" id="GO:0050660">
    <property type="term" value="F:flavin adenine dinucleotide binding"/>
    <property type="evidence" value="ECO:0007669"/>
    <property type="project" value="InterPro"/>
</dbReference>
<name>A0A0G2FIH2_9PEZI</name>
<keyword evidence="3 5" id="KW-0285">Flavoprotein</keyword>